<dbReference type="Gene3D" id="3.40.50.200">
    <property type="entry name" value="Peptidase S8/S53 domain"/>
    <property type="match status" value="1"/>
</dbReference>
<dbReference type="CDD" id="cd04847">
    <property type="entry name" value="Peptidases_S8_Subtilisin_like_2"/>
    <property type="match status" value="1"/>
</dbReference>
<name>A0A1E7WJP9_9BURK</name>
<evidence type="ECO:0000313" key="3">
    <source>
        <dbReference type="Proteomes" id="UP000175989"/>
    </source>
</evidence>
<protein>
    <submittedName>
        <fullName evidence="2">Subtilase family protein</fullName>
    </submittedName>
</protein>
<organism evidence="2 3">
    <name type="scientific">Duganella phyllosphaerae</name>
    <dbReference type="NCBI Taxonomy" id="762836"/>
    <lineage>
        <taxon>Bacteria</taxon>
        <taxon>Pseudomonadati</taxon>
        <taxon>Pseudomonadota</taxon>
        <taxon>Betaproteobacteria</taxon>
        <taxon>Burkholderiales</taxon>
        <taxon>Oxalobacteraceae</taxon>
        <taxon>Telluria group</taxon>
        <taxon>Duganella</taxon>
    </lineage>
</organism>
<dbReference type="Proteomes" id="UP000175989">
    <property type="component" value="Unassembled WGS sequence"/>
</dbReference>
<accession>A0A1E7WJP9</accession>
<evidence type="ECO:0000259" key="1">
    <source>
        <dbReference type="Pfam" id="PF00082"/>
    </source>
</evidence>
<proteinExistence type="predicted"/>
<dbReference type="InterPro" id="IPR000209">
    <property type="entry name" value="Peptidase_S8/S53_dom"/>
</dbReference>
<dbReference type="PATRIC" id="fig|762836.4.peg.3020"/>
<sequence>MNKPNFLIGRGEMLVRDIKGPKRFGDKAEVYPYSYAIKRLTPKLERASLELDALPEEACPRDFGVAVLTLNPGYIARSYFPVALLRAAGLESVGSRTVKITPEAWTKKGPPIESSTTQLFVAGKRSVFRSLPNWIQHAEQDSDEAKDIAHIEDFAAFLPGERVRKYGSKKERFFEVGIHLLQDEDSAFIQKAFSRFAAKQDVKLHVELAFQAGSLWFVPAEGSRESMERLSTFSFVRVIRPMPSLRGTRPVTRGSSVSVTCQLPNAQPLSSEPRVAILDGGLPAQHPIGPWLKAYHRLDMNAADDPEANEHGLGVTSAFLFGPLQPGGIAERPYSYVDNVRVLDDDSDTEDRLDMYRTLGFVEQVLLSRQYEFINLSLGPDLPIEDTDVHAWTAVIDDLLSDGDTFMTIAVGNNGEHDRESGNARVQVPSDCVNGIAVGAADSTGASWTRAPYSAIGPGRSPGVMKPDLLAFGGETSQYFHVLTPSSKPKLSPQMGTSFAGPYLLRSAVGMRAILGADLSPLTLKALLIHGADPGEYDKCEVGWGKIPEDLMTLITCPDGVARVIYQGELKPGKYLRASLPLPAGGLTGNISLGATFCYACPVDPQDASAYTRAGLDVVFRPNSSKVKDGAANAASKGFFDLKQFATEEERRSDMGKWETVLHGEKNMRGTSLSDPVFDIHYNAREGGGKANSAEKIRYALVITIKAPKHADLYNEILRAYANILTPLQPQVSLPIRV</sequence>
<dbReference type="InterPro" id="IPR036852">
    <property type="entry name" value="Peptidase_S8/S53_dom_sf"/>
</dbReference>
<dbReference type="AlphaFoldDB" id="A0A1E7WJP9"/>
<dbReference type="Pfam" id="PF00082">
    <property type="entry name" value="Peptidase_S8"/>
    <property type="match status" value="1"/>
</dbReference>
<reference evidence="3" key="1">
    <citation type="journal article" date="2016" name="Front. Microbiol.">
        <title>Molecular Keys to the Janthinobacterium and Duganella spp. Interaction with the Plant Pathogen Fusarium graminearum.</title>
        <authorList>
            <person name="Haack F.S."/>
            <person name="Poehlein A."/>
            <person name="Kroger C."/>
            <person name="Voigt C.A."/>
            <person name="Piepenbring M."/>
            <person name="Bode H.B."/>
            <person name="Daniel R."/>
            <person name="Schafer W."/>
            <person name="Streit W.R."/>
        </authorList>
    </citation>
    <scope>NUCLEOTIDE SEQUENCE [LARGE SCALE GENOMIC DNA]</scope>
    <source>
        <strain evidence="3">T54</strain>
    </source>
</reference>
<dbReference type="RefSeq" id="WP_070249135.1">
    <property type="nucleotide sequence ID" value="NZ_LROM01000090.1"/>
</dbReference>
<dbReference type="InterPro" id="IPR034074">
    <property type="entry name" value="Y4bN_pept_dom"/>
</dbReference>
<dbReference type="GO" id="GO:0004252">
    <property type="term" value="F:serine-type endopeptidase activity"/>
    <property type="evidence" value="ECO:0007669"/>
    <property type="project" value="InterPro"/>
</dbReference>
<keyword evidence="3" id="KW-1185">Reference proteome</keyword>
<feature type="domain" description="Peptidase S8/S53" evidence="1">
    <location>
        <begin position="275"/>
        <end position="545"/>
    </location>
</feature>
<gene>
    <name evidence="2" type="ORF">DUPY_29310</name>
</gene>
<comment type="caution">
    <text evidence="2">The sequence shown here is derived from an EMBL/GenBank/DDBJ whole genome shotgun (WGS) entry which is preliminary data.</text>
</comment>
<evidence type="ECO:0000313" key="2">
    <source>
        <dbReference type="EMBL" id="OEZ98751.1"/>
    </source>
</evidence>
<dbReference type="SUPFAM" id="SSF52743">
    <property type="entry name" value="Subtilisin-like"/>
    <property type="match status" value="1"/>
</dbReference>
<dbReference type="OrthoDB" id="5495859at2"/>
<dbReference type="GO" id="GO:0006508">
    <property type="term" value="P:proteolysis"/>
    <property type="evidence" value="ECO:0007669"/>
    <property type="project" value="InterPro"/>
</dbReference>
<dbReference type="EMBL" id="LROM01000090">
    <property type="protein sequence ID" value="OEZ98751.1"/>
    <property type="molecule type" value="Genomic_DNA"/>
</dbReference>